<organism evidence="1 2">
    <name type="scientific">Teichococcus aestuarii</name>
    <dbReference type="NCBI Taxonomy" id="568898"/>
    <lineage>
        <taxon>Bacteria</taxon>
        <taxon>Pseudomonadati</taxon>
        <taxon>Pseudomonadota</taxon>
        <taxon>Alphaproteobacteria</taxon>
        <taxon>Acetobacterales</taxon>
        <taxon>Roseomonadaceae</taxon>
        <taxon>Roseomonas</taxon>
    </lineage>
</organism>
<reference evidence="2" key="1">
    <citation type="submission" date="2017-10" db="EMBL/GenBank/DDBJ databases">
        <authorList>
            <person name="Toshchakov S.V."/>
            <person name="Goeva M.A."/>
        </authorList>
    </citation>
    <scope>NUCLEOTIDE SEQUENCE [LARGE SCALE GENOMIC DNA]</scope>
    <source>
        <strain evidence="2">JR1/69-1-13</strain>
    </source>
</reference>
<dbReference type="SUPFAM" id="SSF53474">
    <property type="entry name" value="alpha/beta-Hydrolases"/>
    <property type="match status" value="1"/>
</dbReference>
<gene>
    <name evidence="1" type="ORF">CR165_06095</name>
</gene>
<evidence type="ECO:0008006" key="3">
    <source>
        <dbReference type="Google" id="ProtNLM"/>
    </source>
</evidence>
<dbReference type="AlphaFoldDB" id="A0A2U1V6H3"/>
<keyword evidence="2" id="KW-1185">Reference proteome</keyword>
<name>A0A2U1V6H3_9PROT</name>
<comment type="caution">
    <text evidence="1">The sequence shown here is derived from an EMBL/GenBank/DDBJ whole genome shotgun (WGS) entry which is preliminary data.</text>
</comment>
<accession>A0A2U1V6H3</accession>
<evidence type="ECO:0000313" key="1">
    <source>
        <dbReference type="EMBL" id="PWC29517.1"/>
    </source>
</evidence>
<dbReference type="InterPro" id="IPR029058">
    <property type="entry name" value="AB_hydrolase_fold"/>
</dbReference>
<sequence length="288" mass="30202">MGLRAALTARLRRPIPAAPFAEPMLPLLAGQRVLLVYGLMGEGAARLAPLGMDYMGTQLRWLLAQGARARVVKLPTTAPIAPNAARLAEAILAEPEPCLLVAHSKGGLEALAALLEPAVAARCAGLLALHAPFHGSPVADALLARPRLHRGLAALVRALRMGGGAGLPDLSTEGRAAWMAAHAARVAEITASLPVLCVGSYLERDAVGPDRRYLPMVRFMMRRGAGPNDGFVSVASALLPGARHRVIRGGHRASVSQGLGRDPLGVLHEGLAELLAARMSERALSLRH</sequence>
<dbReference type="EMBL" id="PDOA01000003">
    <property type="protein sequence ID" value="PWC29517.1"/>
    <property type="molecule type" value="Genomic_DNA"/>
</dbReference>
<dbReference type="Gene3D" id="3.40.50.1820">
    <property type="entry name" value="alpha/beta hydrolase"/>
    <property type="match status" value="1"/>
</dbReference>
<proteinExistence type="predicted"/>
<protein>
    <recommendedName>
        <fullName evidence="3">Alpha/beta hydrolase</fullName>
    </recommendedName>
</protein>
<evidence type="ECO:0000313" key="2">
    <source>
        <dbReference type="Proteomes" id="UP000245048"/>
    </source>
</evidence>
<dbReference type="Proteomes" id="UP000245048">
    <property type="component" value="Unassembled WGS sequence"/>
</dbReference>